<evidence type="ECO:0000313" key="2">
    <source>
        <dbReference type="Proteomes" id="UP000178912"/>
    </source>
</evidence>
<sequence>MADARRSGETLVRRDVVLAMSLLQYVARLHLLVVYHANPSEAKFSSDEENTWTSSDDEHEHLHLHRMTTLPTHFTGRFGIIEKVECLDIASLINFMVESVIISTQSTILSI</sequence>
<name>A0A1E1LHR3_9HELO</name>
<reference evidence="2" key="1">
    <citation type="submission" date="2016-03" db="EMBL/GenBank/DDBJ databases">
        <authorList>
            <person name="Guldener U."/>
        </authorList>
    </citation>
    <scope>NUCLEOTIDE SEQUENCE [LARGE SCALE GENOMIC DNA]</scope>
    <source>
        <strain evidence="2">04CH-RAC-A.6.1</strain>
    </source>
</reference>
<dbReference type="EMBL" id="FJUX01000123">
    <property type="protein sequence ID" value="CZT10090.1"/>
    <property type="molecule type" value="Genomic_DNA"/>
</dbReference>
<dbReference type="Proteomes" id="UP000178912">
    <property type="component" value="Unassembled WGS sequence"/>
</dbReference>
<proteinExistence type="predicted"/>
<keyword evidence="2" id="KW-1185">Reference proteome</keyword>
<accession>A0A1E1LHR3</accession>
<dbReference type="AlphaFoldDB" id="A0A1E1LHR3"/>
<protein>
    <submittedName>
        <fullName evidence="1">Uncharacterized protein</fullName>
    </submittedName>
</protein>
<organism evidence="1 2">
    <name type="scientific">Rhynchosporium agropyri</name>
    <dbReference type="NCBI Taxonomy" id="914238"/>
    <lineage>
        <taxon>Eukaryota</taxon>
        <taxon>Fungi</taxon>
        <taxon>Dikarya</taxon>
        <taxon>Ascomycota</taxon>
        <taxon>Pezizomycotina</taxon>
        <taxon>Leotiomycetes</taxon>
        <taxon>Helotiales</taxon>
        <taxon>Ploettnerulaceae</taxon>
        <taxon>Rhynchosporium</taxon>
    </lineage>
</organism>
<gene>
    <name evidence="1" type="ORF">RAG0_14666</name>
</gene>
<evidence type="ECO:0000313" key="1">
    <source>
        <dbReference type="EMBL" id="CZT10090.1"/>
    </source>
</evidence>